<evidence type="ECO:0000256" key="4">
    <source>
        <dbReference type="ARBA" id="ARBA00022840"/>
    </source>
</evidence>
<evidence type="ECO:0000256" key="6">
    <source>
        <dbReference type="ARBA" id="ARBA00023242"/>
    </source>
</evidence>
<keyword evidence="4" id="KW-0067">ATP-binding</keyword>
<evidence type="ECO:0000256" key="1">
    <source>
        <dbReference type="ARBA" id="ARBA00004123"/>
    </source>
</evidence>
<dbReference type="Proteomes" id="UP001305779">
    <property type="component" value="Unassembled WGS sequence"/>
</dbReference>
<keyword evidence="5" id="KW-0234">DNA repair</keyword>
<evidence type="ECO:0000256" key="2">
    <source>
        <dbReference type="ARBA" id="ARBA00022741"/>
    </source>
</evidence>
<keyword evidence="9" id="KW-1185">Reference proteome</keyword>
<dbReference type="EMBL" id="JAXOVC010000007">
    <property type="protein sequence ID" value="KAK4499661.1"/>
    <property type="molecule type" value="Genomic_DNA"/>
</dbReference>
<evidence type="ECO:0000256" key="7">
    <source>
        <dbReference type="SAM" id="MobiDB-lite"/>
    </source>
</evidence>
<dbReference type="SUPFAM" id="SSF52540">
    <property type="entry name" value="P-loop containing nucleoside triphosphate hydrolases"/>
    <property type="match status" value="1"/>
</dbReference>
<protein>
    <submittedName>
        <fullName evidence="8">Uncharacterized protein</fullName>
    </submittedName>
</protein>
<keyword evidence="2" id="KW-0547">Nucleotide-binding</keyword>
<comment type="subcellular location">
    <subcellularLocation>
        <location evidence="1">Nucleus</location>
    </subcellularLocation>
</comment>
<dbReference type="PANTHER" id="PTHR46239:SF1">
    <property type="entry name" value="DNA REPAIR PROTEIN RAD51 HOMOLOG 3"/>
    <property type="match status" value="1"/>
</dbReference>
<organism evidence="8 9">
    <name type="scientific">Zasmidium cellare</name>
    <name type="common">Wine cellar mold</name>
    <name type="synonym">Racodium cellare</name>
    <dbReference type="NCBI Taxonomy" id="395010"/>
    <lineage>
        <taxon>Eukaryota</taxon>
        <taxon>Fungi</taxon>
        <taxon>Dikarya</taxon>
        <taxon>Ascomycota</taxon>
        <taxon>Pezizomycotina</taxon>
        <taxon>Dothideomycetes</taxon>
        <taxon>Dothideomycetidae</taxon>
        <taxon>Mycosphaerellales</taxon>
        <taxon>Mycosphaerellaceae</taxon>
        <taxon>Zasmidium</taxon>
    </lineage>
</organism>
<comment type="caution">
    <text evidence="8">The sequence shown here is derived from an EMBL/GenBank/DDBJ whole genome shotgun (WGS) entry which is preliminary data.</text>
</comment>
<evidence type="ECO:0000256" key="3">
    <source>
        <dbReference type="ARBA" id="ARBA00022763"/>
    </source>
</evidence>
<accession>A0ABR0EEF4</accession>
<dbReference type="PANTHER" id="PTHR46239">
    <property type="entry name" value="DNA REPAIR PROTEIN RAD51 HOMOLOG 3 RAD51C"/>
    <property type="match status" value="1"/>
</dbReference>
<dbReference type="InterPro" id="IPR027417">
    <property type="entry name" value="P-loop_NTPase"/>
</dbReference>
<proteinExistence type="predicted"/>
<keyword evidence="6" id="KW-0539">Nucleus</keyword>
<evidence type="ECO:0000313" key="9">
    <source>
        <dbReference type="Proteomes" id="UP001305779"/>
    </source>
</evidence>
<evidence type="ECO:0000256" key="5">
    <source>
        <dbReference type="ARBA" id="ARBA00023204"/>
    </source>
</evidence>
<feature type="region of interest" description="Disordered" evidence="7">
    <location>
        <begin position="285"/>
        <end position="356"/>
    </location>
</feature>
<evidence type="ECO:0000313" key="8">
    <source>
        <dbReference type="EMBL" id="KAK4499661.1"/>
    </source>
</evidence>
<gene>
    <name evidence="8" type="ORF">PRZ48_010179</name>
</gene>
<dbReference type="Gene3D" id="3.40.50.300">
    <property type="entry name" value="P-loop containing nucleotide triphosphate hydrolases"/>
    <property type="match status" value="2"/>
</dbReference>
<feature type="compositionally biased region" description="Acidic residues" evidence="7">
    <location>
        <begin position="313"/>
        <end position="333"/>
    </location>
</feature>
<keyword evidence="3" id="KW-0227">DNA damage</keyword>
<feature type="compositionally biased region" description="Basic and acidic residues" evidence="7">
    <location>
        <begin position="341"/>
        <end position="356"/>
    </location>
</feature>
<name>A0ABR0EEF4_ZASCE</name>
<reference evidence="8 9" key="1">
    <citation type="journal article" date="2023" name="G3 (Bethesda)">
        <title>A chromosome-level genome assembly of Zasmidium syzygii isolated from banana leaves.</title>
        <authorList>
            <person name="van Westerhoven A.C."/>
            <person name="Mehrabi R."/>
            <person name="Talebi R."/>
            <person name="Steentjes M.B.F."/>
            <person name="Corcolon B."/>
            <person name="Chong P.A."/>
            <person name="Kema G.H.J."/>
            <person name="Seidl M.F."/>
        </authorList>
    </citation>
    <scope>NUCLEOTIDE SEQUENCE [LARGE SCALE GENOMIC DNA]</scope>
    <source>
        <strain evidence="8 9">P124</strain>
    </source>
</reference>
<sequence length="356" mass="37592">MADPATVIDISSSAPPSQKPPTSTLSAVDALASLNGGAKSAISSGIDSLNHVLIGTTSANNGGYERGKVAELWGPSGSGKTALAGTRLKALSDNTKDQSDSSQRMLNNLQHISVRTLSHLLALILHPPPSFPPQGTALLVVDDVQTLIDLDYPRMPFGKGSRNEQQKWQASRRYAILGSLVTALGKLAVLHDMAIIVTTGCASRPRNDSGLGAALGPGVGGSEWEGGIWSRTVLFRDFNGRFSGVQKCNGRNLTPLDPVGDIRNVAGFEISADGWLKEQVIDLTSSSPVTEHRPPSKAASSPAKAVRKRNYEEIADSDDDGDEYGWAETDEDVLAGGPTADEVRVLAEEDKATKEA</sequence>
<dbReference type="InterPro" id="IPR052093">
    <property type="entry name" value="HR_Repair_Mediator"/>
</dbReference>